<proteinExistence type="predicted"/>
<evidence type="ECO:0000313" key="1">
    <source>
        <dbReference type="Proteomes" id="UP000694941"/>
    </source>
</evidence>
<protein>
    <submittedName>
        <fullName evidence="2">Uncharacterized protein LOC106460304 isoform X1</fullName>
    </submittedName>
</protein>
<organism evidence="1 2">
    <name type="scientific">Limulus polyphemus</name>
    <name type="common">Atlantic horseshoe crab</name>
    <dbReference type="NCBI Taxonomy" id="6850"/>
    <lineage>
        <taxon>Eukaryota</taxon>
        <taxon>Metazoa</taxon>
        <taxon>Ecdysozoa</taxon>
        <taxon>Arthropoda</taxon>
        <taxon>Chelicerata</taxon>
        <taxon>Merostomata</taxon>
        <taxon>Xiphosura</taxon>
        <taxon>Limulidae</taxon>
        <taxon>Limulus</taxon>
    </lineage>
</organism>
<dbReference type="PANTHER" id="PTHR14938:SF2">
    <property type="entry name" value="HCLS1-ASSOCIATED PROTEIN X-1"/>
    <property type="match status" value="1"/>
</dbReference>
<gene>
    <name evidence="2" type="primary">LOC106460304</name>
</gene>
<evidence type="ECO:0000313" key="2">
    <source>
        <dbReference type="RefSeq" id="XP_013775453.1"/>
    </source>
</evidence>
<dbReference type="InterPro" id="IPR017248">
    <property type="entry name" value="HAX-1"/>
</dbReference>
<sequence>MNFHDIFQRLFGFRREPEDFRQYDDKINAESQKDFLDDFFRKTPNIWMSDDNSNEERVDIERHSGSKTELFNFDETLREPLEMFKHFQKIFHNFGMLEHLSPPETGVPGGDENPRDRMLKKPEKKNRAQIPQIQEWWDVDPEVVKQESMCDKDLDDEVAHGGLGQFFNDQPYNRSFYKGVSVRTIREADGRTEEQKTIHDSKGNEETTICRTLGDQTYCVTTCIDSSGTKKRKEAMKNLDEKTVPEFEKKWSEKNQGFIQKDLRKDNFSYNSIFKKLFGLQPREF</sequence>
<dbReference type="RefSeq" id="XP_013775453.1">
    <property type="nucleotide sequence ID" value="XM_013919999.2"/>
</dbReference>
<dbReference type="Proteomes" id="UP000694941">
    <property type="component" value="Unplaced"/>
</dbReference>
<reference evidence="2" key="1">
    <citation type="submission" date="2025-08" db="UniProtKB">
        <authorList>
            <consortium name="RefSeq"/>
        </authorList>
    </citation>
    <scope>IDENTIFICATION</scope>
    <source>
        <tissue evidence="2">Muscle</tissue>
    </source>
</reference>
<dbReference type="PANTHER" id="PTHR14938">
    <property type="entry name" value="HCLS1-ASSOCIATED PROTEIN X-1"/>
    <property type="match status" value="1"/>
</dbReference>
<name>A0ABM1B5W8_LIMPO</name>
<keyword evidence="1" id="KW-1185">Reference proteome</keyword>
<accession>A0ABM1B5W8</accession>
<dbReference type="GeneID" id="106460304"/>